<keyword evidence="1" id="KW-0812">Transmembrane</keyword>
<dbReference type="InterPro" id="IPR025664">
    <property type="entry name" value="Spore_III_AC/AD"/>
</dbReference>
<gene>
    <name evidence="2" type="ORF">C4886_03995</name>
</gene>
<feature type="transmembrane region" description="Helical" evidence="1">
    <location>
        <begin position="21"/>
        <end position="39"/>
    </location>
</feature>
<dbReference type="Pfam" id="PF06686">
    <property type="entry name" value="SpoIIIAC"/>
    <property type="match status" value="2"/>
</dbReference>
<protein>
    <submittedName>
        <fullName evidence="2">Stage III sporulation protein AD</fullName>
    </submittedName>
</protein>
<keyword evidence="1" id="KW-0472">Membrane</keyword>
<feature type="transmembrane region" description="Helical" evidence="1">
    <location>
        <begin position="45"/>
        <end position="69"/>
    </location>
</feature>
<organism evidence="2 3">
    <name type="scientific">Blautia obeum</name>
    <dbReference type="NCBI Taxonomy" id="40520"/>
    <lineage>
        <taxon>Bacteria</taxon>
        <taxon>Bacillati</taxon>
        <taxon>Bacillota</taxon>
        <taxon>Clostridia</taxon>
        <taxon>Lachnospirales</taxon>
        <taxon>Lachnospiraceae</taxon>
        <taxon>Blautia</taxon>
    </lineage>
</organism>
<dbReference type="AlphaFoldDB" id="A0A367G4B9"/>
<feature type="transmembrane region" description="Helical" evidence="1">
    <location>
        <begin position="120"/>
        <end position="138"/>
    </location>
</feature>
<comment type="caution">
    <text evidence="2">The sequence shown here is derived from an EMBL/GenBank/DDBJ whole genome shotgun (WGS) entry which is preliminary data.</text>
</comment>
<evidence type="ECO:0000256" key="1">
    <source>
        <dbReference type="SAM" id="Phobius"/>
    </source>
</evidence>
<evidence type="ECO:0000313" key="3">
    <source>
        <dbReference type="Proteomes" id="UP000253208"/>
    </source>
</evidence>
<accession>A0A367G4B9</accession>
<evidence type="ECO:0000313" key="2">
    <source>
        <dbReference type="EMBL" id="RCH45495.1"/>
    </source>
</evidence>
<reference evidence="2 3" key="1">
    <citation type="submission" date="2018-02" db="EMBL/GenBank/DDBJ databases">
        <title>Complete genome sequencing of Faecalibacterium prausnitzii strains isolated from the human gut.</title>
        <authorList>
            <person name="Fitzgerald B.C."/>
            <person name="Shkoporov A.N."/>
            <person name="Ross P.R."/>
            <person name="Hill C."/>
        </authorList>
    </citation>
    <scope>NUCLEOTIDE SEQUENCE [LARGE SCALE GENOMIC DNA]</scope>
    <source>
        <strain evidence="2 3">APC942/31-1</strain>
    </source>
</reference>
<sequence length="146" mass="15762">MSFLKISSSFLYCRGERTVDILKISVLGTAGVLLGILLKDRAPEYVSLVTMGIGLVILGLAVGKISYLFQSLERLKQSLPIDGSYITTLLKMIGITYIGQFSSGICRDAGYSSTGAQIELFCRLSVMVLSMPVLLALLDTIQGFLA</sequence>
<name>A0A367G4B9_9FIRM</name>
<dbReference type="EMBL" id="PSQG01000004">
    <property type="protein sequence ID" value="RCH45495.1"/>
    <property type="molecule type" value="Genomic_DNA"/>
</dbReference>
<dbReference type="Proteomes" id="UP000253208">
    <property type="component" value="Unassembled WGS sequence"/>
</dbReference>
<keyword evidence="1" id="KW-1133">Transmembrane helix</keyword>
<proteinExistence type="predicted"/>